<dbReference type="InterPro" id="IPR016039">
    <property type="entry name" value="Thiolase-like"/>
</dbReference>
<name>A0A423HIY1_9PSED</name>
<evidence type="ECO:0000313" key="2">
    <source>
        <dbReference type="EMBL" id="RON14251.1"/>
    </source>
</evidence>
<dbReference type="Gene3D" id="3.40.47.10">
    <property type="match status" value="1"/>
</dbReference>
<dbReference type="EMBL" id="MOBM01000038">
    <property type="protein sequence ID" value="RON13133.1"/>
    <property type="molecule type" value="Genomic_DNA"/>
</dbReference>
<gene>
    <name evidence="1" type="ORF">BK662_18330</name>
    <name evidence="2" type="ORF">BK662_24365</name>
</gene>
<sequence length="353" mass="38106">MRIPMAVRASGLVTALGYNAPSTLAALRAGISGVMTRAWADREGGEPYRCARIVLPQRWTGVELLADLVAPAIIECLQVCREETLSEVPLLIGTAHPSRPGRPEMIESQLLDALAERLDAPLHPASRIYPAGQVGCAQALIDAQTLIAAEHARYVLIAGVDSYIDHETLDAYEVHRRVLCTGNFNGFLPGEAGSAVLLSAPVATGSALYVMGYGQAVETAPIDGSKPLRGEAMTQAVRNALEMAGVTMSDIALRLSDLSGEHYKFKEAMFVAMRLDRSERRKPLDMWHPIEYLGEIGAAILPCLLSWAAHAMRMKYAPGRHVLCHVGSDTGERAAFVLQSGIKDNDIGREVTL</sequence>
<dbReference type="Proteomes" id="UP000284002">
    <property type="component" value="Unassembled WGS sequence"/>
</dbReference>
<dbReference type="SUPFAM" id="SSF53901">
    <property type="entry name" value="Thiolase-like"/>
    <property type="match status" value="2"/>
</dbReference>
<organism evidence="1 3">
    <name type="scientific">Pseudomonas frederiksbergensis</name>
    <dbReference type="NCBI Taxonomy" id="104087"/>
    <lineage>
        <taxon>Bacteria</taxon>
        <taxon>Pseudomonadati</taxon>
        <taxon>Pseudomonadota</taxon>
        <taxon>Gammaproteobacteria</taxon>
        <taxon>Pseudomonadales</taxon>
        <taxon>Pseudomonadaceae</taxon>
        <taxon>Pseudomonas</taxon>
    </lineage>
</organism>
<comment type="caution">
    <text evidence="1">The sequence shown here is derived from an EMBL/GenBank/DDBJ whole genome shotgun (WGS) entry which is preliminary data.</text>
</comment>
<reference evidence="1 3" key="1">
    <citation type="submission" date="2016-10" db="EMBL/GenBank/DDBJ databases">
        <title>Comparative genome analysis of multiple Pseudomonas spp. focuses on biocontrol and plant growth promoting traits.</title>
        <authorList>
            <person name="Tao X.-Y."/>
            <person name="Taylor C.G."/>
        </authorList>
    </citation>
    <scope>NUCLEOTIDE SEQUENCE [LARGE SCALE GENOMIC DNA]</scope>
    <source>
        <strain evidence="1 3">36C6</strain>
    </source>
</reference>
<protein>
    <recommendedName>
        <fullName evidence="4">3-oxoacyl-ACP synthase</fullName>
    </recommendedName>
</protein>
<evidence type="ECO:0000313" key="1">
    <source>
        <dbReference type="EMBL" id="RON13133.1"/>
    </source>
</evidence>
<proteinExistence type="predicted"/>
<evidence type="ECO:0000313" key="3">
    <source>
        <dbReference type="Proteomes" id="UP000284002"/>
    </source>
</evidence>
<evidence type="ECO:0008006" key="4">
    <source>
        <dbReference type="Google" id="ProtNLM"/>
    </source>
</evidence>
<accession>A0A423HIY1</accession>
<dbReference type="GO" id="GO:0016746">
    <property type="term" value="F:acyltransferase activity"/>
    <property type="evidence" value="ECO:0007669"/>
    <property type="project" value="InterPro"/>
</dbReference>
<dbReference type="AlphaFoldDB" id="A0A423HIY1"/>
<dbReference type="NCBIfam" id="NF004798">
    <property type="entry name" value="PRK06147.1"/>
    <property type="match status" value="1"/>
</dbReference>
<dbReference type="EMBL" id="MOBM01000038">
    <property type="protein sequence ID" value="RON14251.1"/>
    <property type="molecule type" value="Genomic_DNA"/>
</dbReference>